<dbReference type="KEGG" id="egt:105968631"/>
<reference evidence="3 4" key="1">
    <citation type="journal article" date="2013" name="Proc. Natl. Acad. Sci. U.S.A.">
        <title>Fine-scale variation in meiotic recombination in Mimulus inferred from population shotgun sequencing.</title>
        <authorList>
            <person name="Hellsten U."/>
            <person name="Wright K.M."/>
            <person name="Jenkins J."/>
            <person name="Shu S."/>
            <person name="Yuan Y."/>
            <person name="Wessler S.R."/>
            <person name="Schmutz J."/>
            <person name="Willis J.H."/>
            <person name="Rokhsar D.S."/>
        </authorList>
    </citation>
    <scope>NUCLEOTIDE SEQUENCE [LARGE SCALE GENOMIC DNA]</scope>
    <source>
        <strain evidence="4">cv. DUN x IM62</strain>
    </source>
</reference>
<dbReference type="InterPro" id="IPR011112">
    <property type="entry name" value="Rho-like_N"/>
</dbReference>
<evidence type="ECO:0000259" key="2">
    <source>
        <dbReference type="SMART" id="SM00959"/>
    </source>
</evidence>
<keyword evidence="4" id="KW-1185">Reference proteome</keyword>
<dbReference type="Pfam" id="PF07498">
    <property type="entry name" value="Rho_N"/>
    <property type="match status" value="1"/>
</dbReference>
<sequence length="269" mass="29314">MGGSLLYPHSLLHLPSSSAPTRPNSATPFFSFKVIADRPFLSSIKAVDGNREFSKAEGLDGNNPQSSSSLSPNKQEILALFKRIQSSISKGENVNSKKRVSKSAEDSNKPSSAESILEVLHQSRTQGKGKTVGRRGDKFAARQKDSFKKEEISELLSNVGLEKSRPPSSFTKRSPVPVVSGSIDGVQPKNETLPETPSVIIPSAEIELTNERLVTTEVDQDEEQSEKFEDMKLSQLKEVAKSKGIKGYSKLKKSELVELLIRSGIDASS</sequence>
<proteinExistence type="predicted"/>
<feature type="region of interest" description="Disordered" evidence="1">
    <location>
        <begin position="91"/>
        <end position="144"/>
    </location>
</feature>
<evidence type="ECO:0000256" key="1">
    <source>
        <dbReference type="SAM" id="MobiDB-lite"/>
    </source>
</evidence>
<evidence type="ECO:0000313" key="3">
    <source>
        <dbReference type="EMBL" id="EYU28105.1"/>
    </source>
</evidence>
<dbReference type="OMA" id="EKNGHAT"/>
<evidence type="ECO:0000313" key="4">
    <source>
        <dbReference type="Proteomes" id="UP000030748"/>
    </source>
</evidence>
<dbReference type="GO" id="GO:0006353">
    <property type="term" value="P:DNA-templated transcription termination"/>
    <property type="evidence" value="ECO:0007669"/>
    <property type="project" value="InterPro"/>
</dbReference>
<name>A0A022QNQ7_ERYGU</name>
<dbReference type="STRING" id="4155.A0A022QNQ7"/>
<dbReference type="eggNOG" id="ENOG502S2MZ">
    <property type="taxonomic scope" value="Eukaryota"/>
</dbReference>
<accession>A0A022QNQ7</accession>
<gene>
    <name evidence="3" type="ORF">MIMGU_mgv1a011834mg</name>
</gene>
<dbReference type="AlphaFoldDB" id="A0A022QNQ7"/>
<dbReference type="PANTHER" id="PTHR34449:SF2">
    <property type="entry name" value="RHO TERMINATION FACTOR"/>
    <property type="match status" value="1"/>
</dbReference>
<feature type="compositionally biased region" description="Basic and acidic residues" evidence="1">
    <location>
        <begin position="134"/>
        <end position="144"/>
    </location>
</feature>
<dbReference type="EMBL" id="KI631456">
    <property type="protein sequence ID" value="EYU28105.1"/>
    <property type="molecule type" value="Genomic_DNA"/>
</dbReference>
<dbReference type="SMART" id="SM00959">
    <property type="entry name" value="Rho_N"/>
    <property type="match status" value="1"/>
</dbReference>
<feature type="region of interest" description="Disordered" evidence="1">
    <location>
        <begin position="161"/>
        <end position="196"/>
    </location>
</feature>
<organism evidence="3 4">
    <name type="scientific">Erythranthe guttata</name>
    <name type="common">Yellow monkey flower</name>
    <name type="synonym">Mimulus guttatus</name>
    <dbReference type="NCBI Taxonomy" id="4155"/>
    <lineage>
        <taxon>Eukaryota</taxon>
        <taxon>Viridiplantae</taxon>
        <taxon>Streptophyta</taxon>
        <taxon>Embryophyta</taxon>
        <taxon>Tracheophyta</taxon>
        <taxon>Spermatophyta</taxon>
        <taxon>Magnoliopsida</taxon>
        <taxon>eudicotyledons</taxon>
        <taxon>Gunneridae</taxon>
        <taxon>Pentapetalae</taxon>
        <taxon>asterids</taxon>
        <taxon>lamiids</taxon>
        <taxon>Lamiales</taxon>
        <taxon>Phrymaceae</taxon>
        <taxon>Erythranthe</taxon>
    </lineage>
</organism>
<dbReference type="OrthoDB" id="1931152at2759"/>
<feature type="domain" description="Rho termination factor-like N-terminal" evidence="2">
    <location>
        <begin position="227"/>
        <end position="269"/>
    </location>
</feature>
<protein>
    <recommendedName>
        <fullName evidence="2">Rho termination factor-like N-terminal domain-containing protein</fullName>
    </recommendedName>
</protein>
<dbReference type="Gene3D" id="1.10.720.10">
    <property type="match status" value="1"/>
</dbReference>
<dbReference type="Proteomes" id="UP000030748">
    <property type="component" value="Unassembled WGS sequence"/>
</dbReference>
<dbReference type="PANTHER" id="PTHR34449">
    <property type="entry name" value="RHO TERMINATION FACTOR"/>
    <property type="match status" value="1"/>
</dbReference>